<keyword evidence="3" id="KW-1185">Reference proteome</keyword>
<dbReference type="EMBL" id="UYRU01050373">
    <property type="protein sequence ID" value="VDN10970.1"/>
    <property type="molecule type" value="Genomic_DNA"/>
</dbReference>
<proteinExistence type="predicted"/>
<dbReference type="Proteomes" id="UP000281553">
    <property type="component" value="Unassembled WGS sequence"/>
</dbReference>
<reference evidence="2 3" key="1">
    <citation type="submission" date="2018-11" db="EMBL/GenBank/DDBJ databases">
        <authorList>
            <consortium name="Pathogen Informatics"/>
        </authorList>
    </citation>
    <scope>NUCLEOTIDE SEQUENCE [LARGE SCALE GENOMIC DNA]</scope>
</reference>
<feature type="region of interest" description="Disordered" evidence="1">
    <location>
        <begin position="102"/>
        <end position="126"/>
    </location>
</feature>
<sequence length="126" mass="14615">MLLLDVINVIFQPTLFALFSKFGPIHHFRYNKSCTAVTVGYKTKSSVEALLQTPMNSAYALPIPKASFSHVLTDSKKSWLKDPVSLKRQSEQYLQDYFKEKLREDESPEEDDEGWVSTKTKKRRIR</sequence>
<protein>
    <submittedName>
        <fullName evidence="2">Uncharacterized protein</fullName>
    </submittedName>
</protein>
<name>A0A3P7LC45_DIBLA</name>
<dbReference type="OrthoDB" id="6246243at2759"/>
<evidence type="ECO:0000313" key="3">
    <source>
        <dbReference type="Proteomes" id="UP000281553"/>
    </source>
</evidence>
<gene>
    <name evidence="2" type="ORF">DILT_LOCUS6801</name>
</gene>
<dbReference type="AlphaFoldDB" id="A0A3P7LC45"/>
<accession>A0A3P7LC45</accession>
<organism evidence="2 3">
    <name type="scientific">Dibothriocephalus latus</name>
    <name type="common">Fish tapeworm</name>
    <name type="synonym">Diphyllobothrium latum</name>
    <dbReference type="NCBI Taxonomy" id="60516"/>
    <lineage>
        <taxon>Eukaryota</taxon>
        <taxon>Metazoa</taxon>
        <taxon>Spiralia</taxon>
        <taxon>Lophotrochozoa</taxon>
        <taxon>Platyhelminthes</taxon>
        <taxon>Cestoda</taxon>
        <taxon>Eucestoda</taxon>
        <taxon>Diphyllobothriidea</taxon>
        <taxon>Diphyllobothriidae</taxon>
        <taxon>Dibothriocephalus</taxon>
    </lineage>
</organism>
<evidence type="ECO:0000313" key="2">
    <source>
        <dbReference type="EMBL" id="VDN10970.1"/>
    </source>
</evidence>
<evidence type="ECO:0000256" key="1">
    <source>
        <dbReference type="SAM" id="MobiDB-lite"/>
    </source>
</evidence>